<evidence type="ECO:0000313" key="1">
    <source>
        <dbReference type="EMBL" id="GMF19661.1"/>
    </source>
</evidence>
<name>A0A9W6WX41_9STRA</name>
<organism evidence="1 2">
    <name type="scientific">Phytophthora lilii</name>
    <dbReference type="NCBI Taxonomy" id="2077276"/>
    <lineage>
        <taxon>Eukaryota</taxon>
        <taxon>Sar</taxon>
        <taxon>Stramenopiles</taxon>
        <taxon>Oomycota</taxon>
        <taxon>Peronosporomycetes</taxon>
        <taxon>Peronosporales</taxon>
        <taxon>Peronosporaceae</taxon>
        <taxon>Phytophthora</taxon>
    </lineage>
</organism>
<dbReference type="Proteomes" id="UP001165083">
    <property type="component" value="Unassembled WGS sequence"/>
</dbReference>
<accession>A0A9W6WX41</accession>
<comment type="caution">
    <text evidence="1">The sequence shown here is derived from an EMBL/GenBank/DDBJ whole genome shotgun (WGS) entry which is preliminary data.</text>
</comment>
<reference evidence="1" key="1">
    <citation type="submission" date="2023-04" db="EMBL/GenBank/DDBJ databases">
        <title>Phytophthora lilii NBRC 32176.</title>
        <authorList>
            <person name="Ichikawa N."/>
            <person name="Sato H."/>
            <person name="Tonouchi N."/>
        </authorList>
    </citation>
    <scope>NUCLEOTIDE SEQUENCE</scope>
    <source>
        <strain evidence="1">NBRC 32176</strain>
    </source>
</reference>
<keyword evidence="2" id="KW-1185">Reference proteome</keyword>
<protein>
    <submittedName>
        <fullName evidence="1">Unnamed protein product</fullName>
    </submittedName>
</protein>
<evidence type="ECO:0000313" key="2">
    <source>
        <dbReference type="Proteomes" id="UP001165083"/>
    </source>
</evidence>
<dbReference type="EMBL" id="BSXW01000352">
    <property type="protein sequence ID" value="GMF19661.1"/>
    <property type="molecule type" value="Genomic_DNA"/>
</dbReference>
<gene>
    <name evidence="1" type="ORF">Plil01_000754100</name>
</gene>
<dbReference type="AlphaFoldDB" id="A0A9W6WX41"/>
<proteinExistence type="predicted"/>
<sequence length="75" mass="8580">MALNQPPVVPAGRHRRQDGLYARNHKSKMTFLMRFVNINARFDEEQARSDVVDDIKCKLKPADTSFRSNDGVGFD</sequence>